<dbReference type="SUPFAM" id="SSF56784">
    <property type="entry name" value="HAD-like"/>
    <property type="match status" value="1"/>
</dbReference>
<name>A0ABY3YKM3_9FLAO</name>
<accession>A0ABY3YKM3</accession>
<dbReference type="SFLD" id="SFLDG01129">
    <property type="entry name" value="C1.5:_HAD__Beta-PGM__Phosphata"/>
    <property type="match status" value="1"/>
</dbReference>
<gene>
    <name evidence="1" type="ORF">MQE36_14265</name>
</gene>
<reference evidence="1 2" key="1">
    <citation type="journal article" date="2018" name="Int. J. Syst. Evol. Microbiol.">
        <title>Zhouia spongiae sp. nov., isolated from a marine sponge.</title>
        <authorList>
            <person name="Zhuang L."/>
            <person name="Lin B."/>
            <person name="Qin F."/>
            <person name="Luo L."/>
        </authorList>
    </citation>
    <scope>NUCLEOTIDE SEQUENCE [LARGE SCALE GENOMIC DNA]</scope>
    <source>
        <strain evidence="1 2">HN-Y44</strain>
    </source>
</reference>
<keyword evidence="2" id="KW-1185">Reference proteome</keyword>
<dbReference type="Gene3D" id="3.40.50.1000">
    <property type="entry name" value="HAD superfamily/HAD-like"/>
    <property type="match status" value="1"/>
</dbReference>
<dbReference type="NCBIfam" id="TIGR01549">
    <property type="entry name" value="HAD-SF-IA-v1"/>
    <property type="match status" value="1"/>
</dbReference>
<dbReference type="PANTHER" id="PTHR43611:SF3">
    <property type="entry name" value="FLAVIN MONONUCLEOTIDE HYDROLASE 1, CHLOROPLATIC"/>
    <property type="match status" value="1"/>
</dbReference>
<dbReference type="InterPro" id="IPR023214">
    <property type="entry name" value="HAD_sf"/>
</dbReference>
<sequence>MIKNIIFDFGDVFINLDKPATVNQLSKLDSSFCVSGKMNEINEAYEKGLIATDAFVSFYKSKFPAINEASLINAWNAIILDLPEYRLSFLEQLANEKKYRLFLLSNTNELHIEHVINTCGSDTFNRFKDCFEKFYLSYEIRYRKPDPEIYKYVLSENKLNPEETLFIDDVKENTDAASALRIKTWNLKPGIDDVTMLKDQTCFG</sequence>
<dbReference type="PRINTS" id="PR00413">
    <property type="entry name" value="HADHALOGNASE"/>
</dbReference>
<dbReference type="Gene3D" id="1.10.150.240">
    <property type="entry name" value="Putative phosphatase, domain 2"/>
    <property type="match status" value="1"/>
</dbReference>
<dbReference type="Pfam" id="PF00702">
    <property type="entry name" value="Hydrolase"/>
    <property type="match status" value="1"/>
</dbReference>
<dbReference type="SFLD" id="SFLDS00003">
    <property type="entry name" value="Haloacid_Dehalogenase"/>
    <property type="match status" value="1"/>
</dbReference>
<dbReference type="NCBIfam" id="TIGR01509">
    <property type="entry name" value="HAD-SF-IA-v3"/>
    <property type="match status" value="1"/>
</dbReference>
<evidence type="ECO:0000313" key="1">
    <source>
        <dbReference type="EMBL" id="UNY98243.1"/>
    </source>
</evidence>
<dbReference type="Proteomes" id="UP000829476">
    <property type="component" value="Chromosome"/>
</dbReference>
<dbReference type="CDD" id="cd02603">
    <property type="entry name" value="HAD_sEH-N_like"/>
    <property type="match status" value="1"/>
</dbReference>
<dbReference type="InterPro" id="IPR036412">
    <property type="entry name" value="HAD-like_sf"/>
</dbReference>
<dbReference type="InterPro" id="IPR023198">
    <property type="entry name" value="PGP-like_dom2"/>
</dbReference>
<dbReference type="EMBL" id="CP094326">
    <property type="protein sequence ID" value="UNY98243.1"/>
    <property type="molecule type" value="Genomic_DNA"/>
</dbReference>
<organism evidence="1 2">
    <name type="scientific">Zhouia spongiae</name>
    <dbReference type="NCBI Taxonomy" id="2202721"/>
    <lineage>
        <taxon>Bacteria</taxon>
        <taxon>Pseudomonadati</taxon>
        <taxon>Bacteroidota</taxon>
        <taxon>Flavobacteriia</taxon>
        <taxon>Flavobacteriales</taxon>
        <taxon>Flavobacteriaceae</taxon>
        <taxon>Zhouia</taxon>
    </lineage>
</organism>
<evidence type="ECO:0000313" key="2">
    <source>
        <dbReference type="Proteomes" id="UP000829476"/>
    </source>
</evidence>
<protein>
    <submittedName>
        <fullName evidence="1">HAD family phosphatase</fullName>
    </submittedName>
</protein>
<proteinExistence type="predicted"/>
<dbReference type="PANTHER" id="PTHR43611">
    <property type="entry name" value="ALPHA-D-GLUCOSE 1-PHOSPHATE PHOSPHATASE"/>
    <property type="match status" value="1"/>
</dbReference>
<dbReference type="InterPro" id="IPR006439">
    <property type="entry name" value="HAD-SF_hydro_IA"/>
</dbReference>
<dbReference type="RefSeq" id="WP_242936650.1">
    <property type="nucleotide sequence ID" value="NZ_CP094326.1"/>
</dbReference>